<comment type="caution">
    <text evidence="3">The sequence shown here is derived from an EMBL/GenBank/DDBJ whole genome shotgun (WGS) entry which is preliminary data.</text>
</comment>
<dbReference type="Proteomes" id="UP001172159">
    <property type="component" value="Unassembled WGS sequence"/>
</dbReference>
<keyword evidence="2" id="KW-1133">Transmembrane helix</keyword>
<feature type="region of interest" description="Disordered" evidence="1">
    <location>
        <begin position="1"/>
        <end position="25"/>
    </location>
</feature>
<evidence type="ECO:0000313" key="3">
    <source>
        <dbReference type="EMBL" id="KAK0737400.1"/>
    </source>
</evidence>
<dbReference type="EMBL" id="JAUKTV010000005">
    <property type="protein sequence ID" value="KAK0737400.1"/>
    <property type="molecule type" value="Genomic_DNA"/>
</dbReference>
<protein>
    <submittedName>
        <fullName evidence="3">Uncharacterized protein</fullName>
    </submittedName>
</protein>
<evidence type="ECO:0000313" key="4">
    <source>
        <dbReference type="Proteomes" id="UP001172159"/>
    </source>
</evidence>
<sequence length="220" mass="24869">MGWSDSGTGRTHKHTNTQQTNKQNQECKKAHEELEFFPNFAFFSSCLFVFSCCSHHTTTRTVSLDSLLLAVGEGNGEIIGEIDRFFSFWGNKKEMLFVLVTRAASFLSLLIFCPVRMYVLSNVAKALSLSTANRKIMKGKFLFNANGSILYTDREHRSHREPFSPSWSNIINVLQSPQDDACVPATNIYQYLAGTFLSRQIFPTLPPHPLPILPQVSEQK</sequence>
<evidence type="ECO:0000256" key="2">
    <source>
        <dbReference type="SAM" id="Phobius"/>
    </source>
</evidence>
<keyword evidence="4" id="KW-1185">Reference proteome</keyword>
<dbReference type="AlphaFoldDB" id="A0AA40BNC1"/>
<proteinExistence type="predicted"/>
<organism evidence="3 4">
    <name type="scientific">Apiosordaria backusii</name>
    <dbReference type="NCBI Taxonomy" id="314023"/>
    <lineage>
        <taxon>Eukaryota</taxon>
        <taxon>Fungi</taxon>
        <taxon>Dikarya</taxon>
        <taxon>Ascomycota</taxon>
        <taxon>Pezizomycotina</taxon>
        <taxon>Sordariomycetes</taxon>
        <taxon>Sordariomycetidae</taxon>
        <taxon>Sordariales</taxon>
        <taxon>Lasiosphaeriaceae</taxon>
        <taxon>Apiosordaria</taxon>
    </lineage>
</organism>
<name>A0AA40BNC1_9PEZI</name>
<keyword evidence="2" id="KW-0812">Transmembrane</keyword>
<accession>A0AA40BNC1</accession>
<feature type="transmembrane region" description="Helical" evidence="2">
    <location>
        <begin position="96"/>
        <end position="119"/>
    </location>
</feature>
<keyword evidence="2" id="KW-0472">Membrane</keyword>
<evidence type="ECO:0000256" key="1">
    <source>
        <dbReference type="SAM" id="MobiDB-lite"/>
    </source>
</evidence>
<gene>
    <name evidence="3" type="ORF">B0T21DRAFT_163600</name>
</gene>
<reference evidence="3" key="1">
    <citation type="submission" date="2023-06" db="EMBL/GenBank/DDBJ databases">
        <title>Genome-scale phylogeny and comparative genomics of the fungal order Sordariales.</title>
        <authorList>
            <consortium name="Lawrence Berkeley National Laboratory"/>
            <person name="Hensen N."/>
            <person name="Bonometti L."/>
            <person name="Westerberg I."/>
            <person name="Brannstrom I.O."/>
            <person name="Guillou S."/>
            <person name="Cros-Aarteil S."/>
            <person name="Calhoun S."/>
            <person name="Haridas S."/>
            <person name="Kuo A."/>
            <person name="Mondo S."/>
            <person name="Pangilinan J."/>
            <person name="Riley R."/>
            <person name="Labutti K."/>
            <person name="Andreopoulos B."/>
            <person name="Lipzen A."/>
            <person name="Chen C."/>
            <person name="Yanf M."/>
            <person name="Daum C."/>
            <person name="Ng V."/>
            <person name="Clum A."/>
            <person name="Steindorff A."/>
            <person name="Ohm R."/>
            <person name="Martin F."/>
            <person name="Silar P."/>
            <person name="Natvig D."/>
            <person name="Lalanne C."/>
            <person name="Gautier V."/>
            <person name="Ament-Velasquez S.L."/>
            <person name="Kruys A."/>
            <person name="Hutchinson M.I."/>
            <person name="Powell A.J."/>
            <person name="Barry K."/>
            <person name="Miller A.N."/>
            <person name="Grigoriev I.V."/>
            <person name="Debuchy R."/>
            <person name="Gladieux P."/>
            <person name="Thoren M.H."/>
            <person name="Johannesson H."/>
        </authorList>
    </citation>
    <scope>NUCLEOTIDE SEQUENCE</scope>
    <source>
        <strain evidence="3">CBS 540.89</strain>
    </source>
</reference>